<reference evidence="11 12" key="1">
    <citation type="submission" date="2018-04" db="EMBL/GenBank/DDBJ databases">
        <authorList>
            <person name="Zhang X."/>
            <person name="Yuan J."/>
            <person name="Li F."/>
            <person name="Xiang J."/>
        </authorList>
    </citation>
    <scope>NUCLEOTIDE SEQUENCE [LARGE SCALE GENOMIC DNA]</scope>
    <source>
        <tissue evidence="11">Muscle</tissue>
    </source>
</reference>
<evidence type="ECO:0000256" key="9">
    <source>
        <dbReference type="RuleBase" id="RU364020"/>
    </source>
</evidence>
<dbReference type="OrthoDB" id="2019940at2759"/>
<gene>
    <name evidence="11" type="ORF">C7M84_014355</name>
</gene>
<dbReference type="Pfam" id="PF03567">
    <property type="entry name" value="Sulfotransfer_2"/>
    <property type="match status" value="1"/>
</dbReference>
<dbReference type="GO" id="GO:0008146">
    <property type="term" value="F:sulfotransferase activity"/>
    <property type="evidence" value="ECO:0007669"/>
    <property type="project" value="InterPro"/>
</dbReference>
<keyword evidence="9" id="KW-0735">Signal-anchor</keyword>
<sequence>MAPRVTKRRLASALFLLLFLSLYMSQGEESGIPSDGSLEMRRRMPVKKDRKDLIESVTLPDRWNTSKAHLEELNARRQHVQETCRKLGLDHPSPTNKLNAWEFLYNKEYNLLWCNVFKAASSTWFWNFNLLAGYTEKQLVKAKAAPVELARKRYPRPTVDEVQEIMANNPSPISFMITKHPFLRLVSAYRNKILAGNAIYTPLFKKIYRKYKHLGPPVPRRMKDGSLAGTGISPSFSQFVQYILDKEANGKSLDMHWIPQSRFCTPCLANFSIYAKTETLDEDGNHIIFSSGINHVIKPKTINRSVDVPTSKVAHVFICQLSEQQFDDLVKLYQYDLQLFQYDVEPFRNCTT</sequence>
<reference evidence="11 12" key="2">
    <citation type="submission" date="2019-01" db="EMBL/GenBank/DDBJ databases">
        <title>The decoding of complex shrimp genome reveals the adaptation for benthos swimmer, frequently molting mechanism and breeding impact on genome.</title>
        <authorList>
            <person name="Sun Y."/>
            <person name="Gao Y."/>
            <person name="Yu Y."/>
        </authorList>
    </citation>
    <scope>NUCLEOTIDE SEQUENCE [LARGE SCALE GENOMIC DNA]</scope>
    <source>
        <tissue evidence="11">Muscle</tissue>
    </source>
</reference>
<keyword evidence="10" id="KW-0732">Signal</keyword>
<keyword evidence="8 9" id="KW-0325">Glycoprotein</keyword>
<dbReference type="PANTHER" id="PTHR12137">
    <property type="entry name" value="CARBOHYDRATE SULFOTRANSFERASE"/>
    <property type="match status" value="1"/>
</dbReference>
<dbReference type="Proteomes" id="UP000283509">
    <property type="component" value="Unassembled WGS sequence"/>
</dbReference>
<evidence type="ECO:0000313" key="12">
    <source>
        <dbReference type="Proteomes" id="UP000283509"/>
    </source>
</evidence>
<comment type="subcellular location">
    <subcellularLocation>
        <location evidence="1 9">Golgi apparatus membrane</location>
        <topology evidence="1 9">Single-pass type II membrane protein</topology>
    </subcellularLocation>
</comment>
<dbReference type="GO" id="GO:0000139">
    <property type="term" value="C:Golgi membrane"/>
    <property type="evidence" value="ECO:0007669"/>
    <property type="project" value="UniProtKB-SubCell"/>
</dbReference>
<evidence type="ECO:0000256" key="7">
    <source>
        <dbReference type="ARBA" id="ARBA00023136"/>
    </source>
</evidence>
<keyword evidence="12" id="KW-1185">Reference proteome</keyword>
<evidence type="ECO:0000256" key="8">
    <source>
        <dbReference type="ARBA" id="ARBA00023180"/>
    </source>
</evidence>
<protein>
    <recommendedName>
        <fullName evidence="9">Carbohydrate sulfotransferase</fullName>
        <ecNumber evidence="9">2.8.2.-</ecNumber>
    </recommendedName>
</protein>
<evidence type="ECO:0000256" key="10">
    <source>
        <dbReference type="SAM" id="SignalP"/>
    </source>
</evidence>
<keyword evidence="7" id="KW-0472">Membrane</keyword>
<proteinExistence type="inferred from homology"/>
<evidence type="ECO:0000256" key="2">
    <source>
        <dbReference type="ARBA" id="ARBA00006339"/>
    </source>
</evidence>
<dbReference type="InterPro" id="IPR005331">
    <property type="entry name" value="Sulfotransferase"/>
</dbReference>
<keyword evidence="5" id="KW-1133">Transmembrane helix</keyword>
<evidence type="ECO:0000256" key="3">
    <source>
        <dbReference type="ARBA" id="ARBA00022679"/>
    </source>
</evidence>
<evidence type="ECO:0000256" key="5">
    <source>
        <dbReference type="ARBA" id="ARBA00022989"/>
    </source>
</evidence>
<keyword evidence="3 9" id="KW-0808">Transferase</keyword>
<dbReference type="InterPro" id="IPR018011">
    <property type="entry name" value="Carb_sulfotrans_8-10"/>
</dbReference>
<evidence type="ECO:0000256" key="6">
    <source>
        <dbReference type="ARBA" id="ARBA00023034"/>
    </source>
</evidence>
<dbReference type="GO" id="GO:0016051">
    <property type="term" value="P:carbohydrate biosynthetic process"/>
    <property type="evidence" value="ECO:0007669"/>
    <property type="project" value="InterPro"/>
</dbReference>
<comment type="similarity">
    <text evidence="2 9">Belongs to the sulfotransferase 2 family.</text>
</comment>
<keyword evidence="6 9" id="KW-0333">Golgi apparatus</keyword>
<feature type="signal peptide" evidence="10">
    <location>
        <begin position="1"/>
        <end position="27"/>
    </location>
</feature>
<dbReference type="PANTHER" id="PTHR12137:SF63">
    <property type="entry name" value="CARBOHYDRATE SULFOTRANSFERASE"/>
    <property type="match status" value="1"/>
</dbReference>
<name>A0A3R7MQQ8_PENVA</name>
<organism evidence="11 12">
    <name type="scientific">Penaeus vannamei</name>
    <name type="common">Whiteleg shrimp</name>
    <name type="synonym">Litopenaeus vannamei</name>
    <dbReference type="NCBI Taxonomy" id="6689"/>
    <lineage>
        <taxon>Eukaryota</taxon>
        <taxon>Metazoa</taxon>
        <taxon>Ecdysozoa</taxon>
        <taxon>Arthropoda</taxon>
        <taxon>Crustacea</taxon>
        <taxon>Multicrustacea</taxon>
        <taxon>Malacostraca</taxon>
        <taxon>Eumalacostraca</taxon>
        <taxon>Eucarida</taxon>
        <taxon>Decapoda</taxon>
        <taxon>Dendrobranchiata</taxon>
        <taxon>Penaeoidea</taxon>
        <taxon>Penaeidae</taxon>
        <taxon>Penaeus</taxon>
    </lineage>
</organism>
<dbReference type="EC" id="2.8.2.-" evidence="9"/>
<comment type="caution">
    <text evidence="11">The sequence shown here is derived from an EMBL/GenBank/DDBJ whole genome shotgun (WGS) entry which is preliminary data.</text>
</comment>
<keyword evidence="9" id="KW-0119">Carbohydrate metabolism</keyword>
<feature type="chain" id="PRO_5018678061" description="Carbohydrate sulfotransferase" evidence="10">
    <location>
        <begin position="28"/>
        <end position="352"/>
    </location>
</feature>
<accession>A0A3R7MQQ8</accession>
<evidence type="ECO:0000313" key="11">
    <source>
        <dbReference type="EMBL" id="ROT67564.1"/>
    </source>
</evidence>
<evidence type="ECO:0000256" key="4">
    <source>
        <dbReference type="ARBA" id="ARBA00022692"/>
    </source>
</evidence>
<evidence type="ECO:0000256" key="1">
    <source>
        <dbReference type="ARBA" id="ARBA00004323"/>
    </source>
</evidence>
<keyword evidence="4" id="KW-0812">Transmembrane</keyword>
<dbReference type="STRING" id="6689.A0A3R7MQQ8"/>
<dbReference type="EMBL" id="QCYY01002800">
    <property type="protein sequence ID" value="ROT67564.1"/>
    <property type="molecule type" value="Genomic_DNA"/>
</dbReference>
<dbReference type="AlphaFoldDB" id="A0A3R7MQQ8"/>